<gene>
    <name evidence="2" type="ORF">CG45263</name>
</gene>
<organism evidence="1">
    <name type="scientific">Drosophila melanogaster</name>
    <name type="common">Fruit fly</name>
    <dbReference type="NCBI Taxonomy" id="7227"/>
    <lineage>
        <taxon>Eukaryota</taxon>
        <taxon>Metazoa</taxon>
        <taxon>Ecdysozoa</taxon>
        <taxon>Arthropoda</taxon>
        <taxon>Hexapoda</taxon>
        <taxon>Insecta</taxon>
        <taxon>Pterygota</taxon>
        <taxon>Neoptera</taxon>
        <taxon>Endopterygota</taxon>
        <taxon>Diptera</taxon>
        <taxon>Brachycera</taxon>
        <taxon>Muscomorpha</taxon>
        <taxon>Ephydroidea</taxon>
        <taxon>Drosophilidae</taxon>
        <taxon>Drosophila</taxon>
        <taxon>Sophophora</taxon>
    </lineage>
</organism>
<evidence type="ECO:0000313" key="1">
    <source>
        <dbReference type="EMBL" id="AAL25372.1"/>
    </source>
</evidence>
<protein>
    <submittedName>
        <fullName evidence="1">GH22170p</fullName>
    </submittedName>
</protein>
<accession>Q95T48</accession>
<dbReference type="OrthoDB" id="10039395at2759"/>
<reference evidence="1" key="1">
    <citation type="submission" date="2003-02" db="EMBL/GenBank/DDBJ databases">
        <authorList>
            <person name="Stapleton M."/>
            <person name="Brokstein P."/>
            <person name="Hong L."/>
            <person name="Agbayani A."/>
            <person name="Carlson J."/>
            <person name="Champe M."/>
            <person name="Chavez C."/>
            <person name="Dorsett V."/>
            <person name="Dresnek D."/>
            <person name="Farfan D."/>
            <person name="Frise E."/>
            <person name="George R."/>
            <person name="Gonzalez M."/>
            <person name="Guarin H."/>
            <person name="Kronmiller B."/>
            <person name="Li P."/>
            <person name="Liao G."/>
            <person name="Miranda A."/>
            <person name="Mungall C.J."/>
            <person name="Nunoo J."/>
            <person name="Pacleb J."/>
            <person name="Paragas V."/>
            <person name="Park S."/>
            <person name="Patel S."/>
            <person name="Phouanenavong S."/>
            <person name="Wan K."/>
            <person name="Yu C."/>
            <person name="Lewis S.E."/>
            <person name="Rubin G.M."/>
            <person name="Celniker S."/>
        </authorList>
    </citation>
    <scope>NUCLEOTIDE SEQUENCE</scope>
    <source>
        <strain evidence="1">Berkeley</strain>
    </source>
</reference>
<dbReference type="AlphaFoldDB" id="Q95T48"/>
<dbReference type="FlyBase" id="FBgn0266801">
    <property type="gene designation" value="CG45263"/>
</dbReference>
<dbReference type="EMBL" id="AY060333">
    <property type="protein sequence ID" value="AAL25372.1"/>
    <property type="molecule type" value="mRNA"/>
</dbReference>
<sequence>MHRRERERCKLCTYFVSVCFRSPAIVCVCLSLCLCV</sequence>
<evidence type="ECO:0000313" key="2">
    <source>
        <dbReference type="FlyBase" id="FBgn0266801"/>
    </source>
</evidence>
<proteinExistence type="evidence at transcript level"/>
<dbReference type="AGR" id="FB:FBgn0266801"/>
<name>Q95T48_DROME</name>